<evidence type="ECO:0000313" key="1">
    <source>
        <dbReference type="EMBL" id="SDI28148.1"/>
    </source>
</evidence>
<evidence type="ECO:0000313" key="2">
    <source>
        <dbReference type="Proteomes" id="UP000199492"/>
    </source>
</evidence>
<sequence length="55" mass="6630">MIEIAQEELSDYEMGMLNNLRKWIYEKRRKALKVIFKKNKVSKNDGILDIQVKLF</sequence>
<reference evidence="2" key="1">
    <citation type="submission" date="2016-10" db="EMBL/GenBank/DDBJ databases">
        <authorList>
            <person name="Varghese N."/>
            <person name="Submissions S."/>
        </authorList>
    </citation>
    <scope>NUCLEOTIDE SEQUENCE [LARGE SCALE GENOMIC DNA]</scope>
    <source>
        <strain evidence="2">DSM 15363</strain>
    </source>
</reference>
<keyword evidence="2" id="KW-1185">Reference proteome</keyword>
<dbReference type="EMBL" id="FNCZ01000009">
    <property type="protein sequence ID" value="SDI28148.1"/>
    <property type="molecule type" value="Genomic_DNA"/>
</dbReference>
<name>A0A1G8JA53_9FLAO</name>
<dbReference type="RefSeq" id="WP_175455637.1">
    <property type="nucleotide sequence ID" value="NZ_FNCZ01000009.1"/>
</dbReference>
<gene>
    <name evidence="1" type="ORF">SAMN04489796_10927</name>
</gene>
<accession>A0A1G8JA53</accession>
<protein>
    <submittedName>
        <fullName evidence="1">Uncharacterized protein</fullName>
    </submittedName>
</protein>
<dbReference type="AlphaFoldDB" id="A0A1G8JA53"/>
<proteinExistence type="predicted"/>
<dbReference type="Proteomes" id="UP000199492">
    <property type="component" value="Unassembled WGS sequence"/>
</dbReference>
<organism evidence="1 2">
    <name type="scientific">Winogradskyella thalassocola</name>
    <dbReference type="NCBI Taxonomy" id="262004"/>
    <lineage>
        <taxon>Bacteria</taxon>
        <taxon>Pseudomonadati</taxon>
        <taxon>Bacteroidota</taxon>
        <taxon>Flavobacteriia</taxon>
        <taxon>Flavobacteriales</taxon>
        <taxon>Flavobacteriaceae</taxon>
        <taxon>Winogradskyella</taxon>
    </lineage>
</organism>